<gene>
    <name evidence="2" type="ORF">EZ449_22365</name>
</gene>
<proteinExistence type="predicted"/>
<dbReference type="Proteomes" id="UP000291485">
    <property type="component" value="Unassembled WGS sequence"/>
</dbReference>
<comment type="caution">
    <text evidence="2">The sequence shown here is derived from an EMBL/GenBank/DDBJ whole genome shotgun (WGS) entry which is preliminary data.</text>
</comment>
<keyword evidence="1" id="KW-1133">Transmembrane helix</keyword>
<accession>A0A4R0NBQ1</accession>
<dbReference type="OrthoDB" id="1123420at2"/>
<keyword evidence="1" id="KW-0472">Membrane</keyword>
<reference evidence="2 3" key="1">
    <citation type="submission" date="2019-02" db="EMBL/GenBank/DDBJ databases">
        <title>Pedobacter sp. RP-3-11 sp. nov., isolated from Arctic soil.</title>
        <authorList>
            <person name="Dahal R.H."/>
        </authorList>
    </citation>
    <scope>NUCLEOTIDE SEQUENCE [LARGE SCALE GENOMIC DNA]</scope>
    <source>
        <strain evidence="2 3">RP-3-11</strain>
    </source>
</reference>
<dbReference type="Pfam" id="PF20619">
    <property type="entry name" value="DUF6804"/>
    <property type="match status" value="1"/>
</dbReference>
<organism evidence="2 3">
    <name type="scientific">Pedobacter frigidisoli</name>
    <dbReference type="NCBI Taxonomy" id="2530455"/>
    <lineage>
        <taxon>Bacteria</taxon>
        <taxon>Pseudomonadati</taxon>
        <taxon>Bacteroidota</taxon>
        <taxon>Sphingobacteriia</taxon>
        <taxon>Sphingobacteriales</taxon>
        <taxon>Sphingobacteriaceae</taxon>
        <taxon>Pedobacter</taxon>
    </lineage>
</organism>
<sequence length="121" mass="14214">MGATCAIACFVGVLKLPIVYYTFLRTIVSLGAILFIYGWLRYKNYPLAFIFILVLIFFNPLFPFYLHRKSIWIPLDIIAGLLFLLIGFYRKKEPLEEEKVTEVLPVRKTYSRDRIVSEKEK</sequence>
<name>A0A4R0NBQ1_9SPHI</name>
<evidence type="ECO:0000313" key="2">
    <source>
        <dbReference type="EMBL" id="TCC96382.1"/>
    </source>
</evidence>
<feature type="transmembrane region" description="Helical" evidence="1">
    <location>
        <begin position="18"/>
        <end position="40"/>
    </location>
</feature>
<dbReference type="EMBL" id="SJSN01000045">
    <property type="protein sequence ID" value="TCC96382.1"/>
    <property type="molecule type" value="Genomic_DNA"/>
</dbReference>
<feature type="transmembrane region" description="Helical" evidence="1">
    <location>
        <begin position="71"/>
        <end position="89"/>
    </location>
</feature>
<dbReference type="InterPro" id="IPR046548">
    <property type="entry name" value="DUF6804"/>
</dbReference>
<keyword evidence="3" id="KW-1185">Reference proteome</keyword>
<keyword evidence="1" id="KW-0812">Transmembrane</keyword>
<evidence type="ECO:0000256" key="1">
    <source>
        <dbReference type="SAM" id="Phobius"/>
    </source>
</evidence>
<evidence type="ECO:0000313" key="3">
    <source>
        <dbReference type="Proteomes" id="UP000291485"/>
    </source>
</evidence>
<protein>
    <submittedName>
        <fullName evidence="2">Uncharacterized protein</fullName>
    </submittedName>
</protein>
<dbReference type="AlphaFoldDB" id="A0A4R0NBQ1"/>
<feature type="transmembrane region" description="Helical" evidence="1">
    <location>
        <begin position="47"/>
        <end position="65"/>
    </location>
</feature>